<dbReference type="OrthoDB" id="5595141at2759"/>
<comment type="caution">
    <text evidence="9">The sequence shown here is derived from an EMBL/GenBank/DDBJ whole genome shotgun (WGS) entry which is preliminary data.</text>
</comment>
<name>C5P5B9_COCP7</name>
<feature type="compositionally biased region" description="Polar residues" evidence="8">
    <location>
        <begin position="9"/>
        <end position="22"/>
    </location>
</feature>
<dbReference type="AlphaFoldDB" id="C5P5B9"/>
<dbReference type="GO" id="GO:0005634">
    <property type="term" value="C:nucleus"/>
    <property type="evidence" value="ECO:0007669"/>
    <property type="project" value="UniProtKB-SubCell"/>
</dbReference>
<evidence type="ECO:0008006" key="11">
    <source>
        <dbReference type="Google" id="ProtNLM"/>
    </source>
</evidence>
<feature type="compositionally biased region" description="Basic and acidic residues" evidence="8">
    <location>
        <begin position="186"/>
        <end position="199"/>
    </location>
</feature>
<evidence type="ECO:0000256" key="1">
    <source>
        <dbReference type="ARBA" id="ARBA00004123"/>
    </source>
</evidence>
<dbReference type="GO" id="GO:0006357">
    <property type="term" value="P:regulation of transcription by RNA polymerase II"/>
    <property type="evidence" value="ECO:0007669"/>
    <property type="project" value="TreeGrafter"/>
</dbReference>
<dbReference type="EMBL" id="ACFW01000025">
    <property type="protein sequence ID" value="EER27909.1"/>
    <property type="molecule type" value="Genomic_DNA"/>
</dbReference>
<comment type="subcellular location">
    <subcellularLocation>
        <location evidence="1">Nucleus</location>
    </subcellularLocation>
</comment>
<evidence type="ECO:0000256" key="7">
    <source>
        <dbReference type="ARBA" id="ARBA00025178"/>
    </source>
</evidence>
<comment type="function">
    <text evidence="7">Component of the NuA4 histone acetyltransferase complex which is involved in transcriptional activation of selected genes principally by acetylation of nucleosomal histone H4 and H2A. The NuA4 complex is also involved in DNA repair.</text>
</comment>
<keyword evidence="4" id="KW-0805">Transcription regulation</keyword>
<feature type="region of interest" description="Disordered" evidence="8">
    <location>
        <begin position="170"/>
        <end position="286"/>
    </location>
</feature>
<feature type="compositionally biased region" description="Basic residues" evidence="8">
    <location>
        <begin position="271"/>
        <end position="286"/>
    </location>
</feature>
<keyword evidence="3" id="KW-0156">Chromatin regulator</keyword>
<evidence type="ECO:0000256" key="5">
    <source>
        <dbReference type="ARBA" id="ARBA00023163"/>
    </source>
</evidence>
<dbReference type="Proteomes" id="UP000009084">
    <property type="component" value="Unassembled WGS sequence"/>
</dbReference>
<reference evidence="9 10" key="1">
    <citation type="journal article" date="2009" name="Genome Res.">
        <title>Comparative genomic analyses of the human fungal pathogens Coccidioides and their relatives.</title>
        <authorList>
            <person name="Sharpton T.J."/>
            <person name="Stajich J.E."/>
            <person name="Rounsley S.D."/>
            <person name="Gardner M.J."/>
            <person name="Wortman J.R."/>
            <person name="Jordar V.S."/>
            <person name="Maiti R."/>
            <person name="Kodira C.D."/>
            <person name="Neafsey D.E."/>
            <person name="Zeng Q."/>
            <person name="Hung C.-Y."/>
            <person name="McMahan C."/>
            <person name="Muszewska A."/>
            <person name="Grynberg M."/>
            <person name="Mandel M.A."/>
            <person name="Kellner E.M."/>
            <person name="Barker B.M."/>
            <person name="Galgiani J.N."/>
            <person name="Orbach M.J."/>
            <person name="Kirkland T.N."/>
            <person name="Cole G.T."/>
            <person name="Henn M.R."/>
            <person name="Birren B.W."/>
            <person name="Taylor J.W."/>
        </authorList>
    </citation>
    <scope>NUCLEOTIDE SEQUENCE [LARGE SCALE GENOMIC DNA]</scope>
    <source>
        <strain evidence="10">C735</strain>
    </source>
</reference>
<feature type="region of interest" description="Disordered" evidence="8">
    <location>
        <begin position="1"/>
        <end position="43"/>
    </location>
</feature>
<proteinExistence type="inferred from homology"/>
<feature type="compositionally biased region" description="Polar residues" evidence="8">
    <location>
        <begin position="250"/>
        <end position="261"/>
    </location>
</feature>
<evidence type="ECO:0000256" key="3">
    <source>
        <dbReference type="ARBA" id="ARBA00022853"/>
    </source>
</evidence>
<evidence type="ECO:0000256" key="2">
    <source>
        <dbReference type="ARBA" id="ARBA00007117"/>
    </source>
</evidence>
<dbReference type="Pfam" id="PF07904">
    <property type="entry name" value="Eaf7"/>
    <property type="match status" value="1"/>
</dbReference>
<evidence type="ECO:0000313" key="9">
    <source>
        <dbReference type="EMBL" id="EER27909.1"/>
    </source>
</evidence>
<protein>
    <recommendedName>
        <fullName evidence="11">CT20 family protein</fullName>
    </recommendedName>
</protein>
<comment type="similarity">
    <text evidence="2">Belongs to the EAF7 family.</text>
</comment>
<dbReference type="InterPro" id="IPR012423">
    <property type="entry name" value="Eaf7/MRGBP"/>
</dbReference>
<sequence>MPPRKKQKLSSQAPSTPSQADNPPSIPPSQQVSSKPDVDADSIVADPWTDDQETSLLKGIIRWKPIGLSTGFLRGEIGSDTHIISGMHKHFRMLAISDHMKSQGYATDEHTRIPGIWKKLDSLYNLPALDEREDPFATDASEEVDVSNEPYCPFSLEESEYGDMMFERRLAPEGSSSPPPSLPVPSRRESTIADTDEPRSSPAPSRGGRRRGRAARRTIGTRSSRLSEKASVNGDDTGGDREGAAIASGAEQSQATGSAASKPTRGQTTRGRSRRGRPPTRRGRRR</sequence>
<dbReference type="GO" id="GO:0035267">
    <property type="term" value="C:NuA4 histone acetyltransferase complex"/>
    <property type="evidence" value="ECO:0007669"/>
    <property type="project" value="TreeGrafter"/>
</dbReference>
<evidence type="ECO:0000256" key="8">
    <source>
        <dbReference type="SAM" id="MobiDB-lite"/>
    </source>
</evidence>
<evidence type="ECO:0000256" key="4">
    <source>
        <dbReference type="ARBA" id="ARBA00023015"/>
    </source>
</evidence>
<feature type="compositionally biased region" description="Basic residues" evidence="8">
    <location>
        <begin position="207"/>
        <end position="216"/>
    </location>
</feature>
<gene>
    <name evidence="9" type="ORF">CPC735_032450</name>
</gene>
<dbReference type="PANTHER" id="PTHR13581:SF5">
    <property type="entry name" value="MRG_MORF4L-BINDING PROTEIN"/>
    <property type="match status" value="1"/>
</dbReference>
<evidence type="ECO:0000313" key="10">
    <source>
        <dbReference type="Proteomes" id="UP000009084"/>
    </source>
</evidence>
<keyword evidence="5" id="KW-0804">Transcription</keyword>
<dbReference type="PANTHER" id="PTHR13581">
    <property type="entry name" value="MRG-BINDING PROTEIN"/>
    <property type="match status" value="1"/>
</dbReference>
<accession>C5P5B9</accession>
<dbReference type="VEuPathDB" id="FungiDB:CPC735_032450"/>
<keyword evidence="6" id="KW-0539">Nucleus</keyword>
<organism evidence="9 10">
    <name type="scientific">Coccidioides posadasii (strain C735)</name>
    <name type="common">Valley fever fungus</name>
    <dbReference type="NCBI Taxonomy" id="222929"/>
    <lineage>
        <taxon>Eukaryota</taxon>
        <taxon>Fungi</taxon>
        <taxon>Dikarya</taxon>
        <taxon>Ascomycota</taxon>
        <taxon>Pezizomycotina</taxon>
        <taxon>Eurotiomycetes</taxon>
        <taxon>Eurotiomycetidae</taxon>
        <taxon>Onygenales</taxon>
        <taxon>Onygenaceae</taxon>
        <taxon>Coccidioides</taxon>
    </lineage>
</organism>
<dbReference type="HOGENOM" id="CLU_050564_2_0_1"/>
<dbReference type="GO" id="GO:0006325">
    <property type="term" value="P:chromatin organization"/>
    <property type="evidence" value="ECO:0007669"/>
    <property type="project" value="UniProtKB-KW"/>
</dbReference>
<evidence type="ECO:0000256" key="6">
    <source>
        <dbReference type="ARBA" id="ARBA00023242"/>
    </source>
</evidence>